<reference evidence="3 4" key="1">
    <citation type="submission" date="2016-12" db="EMBL/GenBank/DDBJ databases">
        <title>The genome of dimorphic prosthecate Glycocaulis alkaliphilus 6b-8t, isolated from crude oil dictates its adaptability in petroleum environments.</title>
        <authorList>
            <person name="Wu X.-L."/>
            <person name="Geng S."/>
        </authorList>
    </citation>
    <scope>NUCLEOTIDE SEQUENCE [LARGE SCALE GENOMIC DNA]</scope>
    <source>
        <strain evidence="3 4">6B-8</strain>
    </source>
</reference>
<dbReference type="Pfam" id="PF00015">
    <property type="entry name" value="MCPsignal"/>
    <property type="match status" value="1"/>
</dbReference>
<dbReference type="InterPro" id="IPR038188">
    <property type="entry name" value="TorS_sensor_sf"/>
</dbReference>
<dbReference type="Gene3D" id="1.20.58.920">
    <property type="match status" value="1"/>
</dbReference>
<dbReference type="OrthoDB" id="3378718at2"/>
<dbReference type="CDD" id="cd06225">
    <property type="entry name" value="HAMP"/>
    <property type="match status" value="1"/>
</dbReference>
<dbReference type="AlphaFoldDB" id="A0A3T0E7G3"/>
<organism evidence="3 4">
    <name type="scientific">Glycocaulis alkaliphilus</name>
    <dbReference type="NCBI Taxonomy" id="1434191"/>
    <lineage>
        <taxon>Bacteria</taxon>
        <taxon>Pseudomonadati</taxon>
        <taxon>Pseudomonadota</taxon>
        <taxon>Alphaproteobacteria</taxon>
        <taxon>Maricaulales</taxon>
        <taxon>Maricaulaceae</taxon>
        <taxon>Glycocaulis</taxon>
    </lineage>
</organism>
<dbReference type="Gene3D" id="1.10.287.950">
    <property type="entry name" value="Methyl-accepting chemotaxis protein"/>
    <property type="match status" value="1"/>
</dbReference>
<dbReference type="PANTHER" id="PTHR32089">
    <property type="entry name" value="METHYL-ACCEPTING CHEMOTAXIS PROTEIN MCPB"/>
    <property type="match status" value="1"/>
</dbReference>
<dbReference type="KEGG" id="gak:X907_0704"/>
<dbReference type="GO" id="GO:0004888">
    <property type="term" value="F:transmembrane signaling receptor activity"/>
    <property type="evidence" value="ECO:0007669"/>
    <property type="project" value="InterPro"/>
</dbReference>
<accession>A0A3T0E7G3</accession>
<dbReference type="SMART" id="SM00283">
    <property type="entry name" value="MA"/>
    <property type="match status" value="1"/>
</dbReference>
<dbReference type="Gene3D" id="6.10.340.10">
    <property type="match status" value="1"/>
</dbReference>
<keyword evidence="1" id="KW-0807">Transducer</keyword>
<evidence type="ECO:0000313" key="4">
    <source>
        <dbReference type="Proteomes" id="UP000286954"/>
    </source>
</evidence>
<dbReference type="PRINTS" id="PR00260">
    <property type="entry name" value="CHEMTRNSDUCR"/>
</dbReference>
<dbReference type="InterPro" id="IPR004089">
    <property type="entry name" value="MCPsignal_dom"/>
</dbReference>
<dbReference type="InterPro" id="IPR004090">
    <property type="entry name" value="Chemotax_Me-accpt_rcpt"/>
</dbReference>
<dbReference type="GO" id="GO:0016020">
    <property type="term" value="C:membrane"/>
    <property type="evidence" value="ECO:0007669"/>
    <property type="project" value="InterPro"/>
</dbReference>
<dbReference type="Pfam" id="PF00672">
    <property type="entry name" value="HAMP"/>
    <property type="match status" value="1"/>
</dbReference>
<dbReference type="SUPFAM" id="SSF58104">
    <property type="entry name" value="Methyl-accepting chemotaxis protein (MCP) signaling domain"/>
    <property type="match status" value="1"/>
</dbReference>
<dbReference type="PROSITE" id="PS50885">
    <property type="entry name" value="HAMP"/>
    <property type="match status" value="1"/>
</dbReference>
<proteinExistence type="inferred from homology"/>
<dbReference type="EMBL" id="CP018911">
    <property type="protein sequence ID" value="AZU03249.1"/>
    <property type="molecule type" value="Genomic_DNA"/>
</dbReference>
<dbReference type="Proteomes" id="UP000286954">
    <property type="component" value="Chromosome"/>
</dbReference>
<dbReference type="InterPro" id="IPR003660">
    <property type="entry name" value="HAMP_dom"/>
</dbReference>
<evidence type="ECO:0000256" key="1">
    <source>
        <dbReference type="ARBA" id="ARBA00023224"/>
    </source>
</evidence>
<name>A0A3T0E7G3_9PROT</name>
<dbReference type="GO" id="GO:0006935">
    <property type="term" value="P:chemotaxis"/>
    <property type="evidence" value="ECO:0007669"/>
    <property type="project" value="InterPro"/>
</dbReference>
<dbReference type="RefSeq" id="WP_127565654.1">
    <property type="nucleotide sequence ID" value="NZ_BMFB01000002.1"/>
</dbReference>
<dbReference type="SMART" id="SM00304">
    <property type="entry name" value="HAMP"/>
    <property type="match status" value="1"/>
</dbReference>
<gene>
    <name evidence="3" type="ORF">X907_0704</name>
</gene>
<dbReference type="PANTHER" id="PTHR32089:SF112">
    <property type="entry name" value="LYSOZYME-LIKE PROTEIN-RELATED"/>
    <property type="match status" value="1"/>
</dbReference>
<dbReference type="PROSITE" id="PS50111">
    <property type="entry name" value="CHEMOTAXIS_TRANSDUC_2"/>
    <property type="match status" value="1"/>
</dbReference>
<protein>
    <submittedName>
        <fullName evidence="3">Methyl-accepting chemotaxis sensory transducer</fullName>
    </submittedName>
</protein>
<evidence type="ECO:0000313" key="3">
    <source>
        <dbReference type="EMBL" id="AZU03249.1"/>
    </source>
</evidence>
<evidence type="ECO:0000256" key="2">
    <source>
        <dbReference type="ARBA" id="ARBA00029447"/>
    </source>
</evidence>
<sequence>MKLNLHSVQTRLNGAFALVALVGVAAALAGVIALQSTRGALGEVVDEAAPMAAAAGSLEAASSAITGELAAFARSVDTVDMAASEARLRTLTRQAGDAVTRLSQAGLDNARTASLTELLDDLAAGVEAANAPTAANLDARNARLDAIAAAISERAQAVSALEEALESAGQAELETFLRLIIDLNLILTQYAELDGALSADEVADVEARYELAMDELLVNLAILGDAATPQITQTSEALISRGEGPQGVFALRRTEIASETAAADAVEDARVAHAMLAVDIEQVVADANALAESARSNGYNAVLSGQILLIVMAIGAVVIAGVIGWIYVNGNLLRRLTRISRTTTALASGDTGQALDDEGQDEIADMARAVAVLRENEIERLRLASQSEAERAAREQRTKAIEALVQEFESTSGRALEAVSQAAGEMEMAANALTESSHSAAGQTAEVNEAGVLAAQNVDTVAAAAEEMTSSIAEIAQQISRSSSIARSAADEVSGASADVTALSEAAGRIDGVVRLINEIAEKTNLLALNATIEAARAGEAGKGFAVVASEVKTLAEQTARATGSISEQVNGIQSATGKAVSAITAIGTVIREMNEISTAIAAAMEEQRAAAEEITRSAQEAAGGARRVSQAIQGVDAAASETGQCAAQVNEASHGLTQEAGTLRTAVARFLEGVRAA</sequence>
<dbReference type="GO" id="GO:0007165">
    <property type="term" value="P:signal transduction"/>
    <property type="evidence" value="ECO:0007669"/>
    <property type="project" value="UniProtKB-KW"/>
</dbReference>
<keyword evidence="4" id="KW-1185">Reference proteome</keyword>
<comment type="similarity">
    <text evidence="2">Belongs to the methyl-accepting chemotaxis (MCP) protein family.</text>
</comment>